<dbReference type="GO" id="GO:0006886">
    <property type="term" value="P:intracellular protein transport"/>
    <property type="evidence" value="ECO:0007669"/>
    <property type="project" value="InterPro"/>
</dbReference>
<keyword evidence="1" id="KW-0812">Transmembrane</keyword>
<feature type="transmembrane region" description="Helical" evidence="1">
    <location>
        <begin position="21"/>
        <end position="39"/>
    </location>
</feature>
<accession>A0A5B0RPN6</accession>
<comment type="caution">
    <text evidence="3">The sequence shown here is derived from an EMBL/GenBank/DDBJ whole genome shotgun (WGS) entry which is preliminary data.</text>
</comment>
<protein>
    <recommendedName>
        <fullName evidence="2">Vesicle tethering protein Uso1/P115-like head domain-containing protein</fullName>
    </recommendedName>
</protein>
<feature type="domain" description="Vesicle tethering protein Uso1/P115-like head" evidence="2">
    <location>
        <begin position="74"/>
        <end position="147"/>
    </location>
</feature>
<evidence type="ECO:0000313" key="3">
    <source>
        <dbReference type="EMBL" id="KAA1127740.1"/>
    </source>
</evidence>
<proteinExistence type="predicted"/>
<name>A0A5B0RPN6_PUCGR</name>
<evidence type="ECO:0000256" key="1">
    <source>
        <dbReference type="SAM" id="Phobius"/>
    </source>
</evidence>
<keyword evidence="1" id="KW-0472">Membrane</keyword>
<dbReference type="Gene3D" id="1.25.10.10">
    <property type="entry name" value="Leucine-rich Repeat Variant"/>
    <property type="match status" value="2"/>
</dbReference>
<reference evidence="3 4" key="1">
    <citation type="submission" date="2019-05" db="EMBL/GenBank/DDBJ databases">
        <title>Emergence of the Ug99 lineage of the wheat stem rust pathogen through somatic hybridization.</title>
        <authorList>
            <person name="Li F."/>
            <person name="Upadhyaya N.M."/>
            <person name="Sperschneider J."/>
            <person name="Matny O."/>
            <person name="Nguyen-Phuc H."/>
            <person name="Mago R."/>
            <person name="Raley C."/>
            <person name="Miller M.E."/>
            <person name="Silverstein K.A.T."/>
            <person name="Henningsen E."/>
            <person name="Hirsch C.D."/>
            <person name="Visser B."/>
            <person name="Pretorius Z.A."/>
            <person name="Steffenson B.J."/>
            <person name="Schwessinger B."/>
            <person name="Dodds P.N."/>
            <person name="Figueroa M."/>
        </authorList>
    </citation>
    <scope>NUCLEOTIDE SEQUENCE [LARGE SCALE GENOMIC DNA]</scope>
    <source>
        <strain evidence="3 4">Ug99</strain>
    </source>
</reference>
<dbReference type="GO" id="GO:0000139">
    <property type="term" value="C:Golgi membrane"/>
    <property type="evidence" value="ECO:0007669"/>
    <property type="project" value="InterPro"/>
</dbReference>
<keyword evidence="1" id="KW-1133">Transmembrane helix</keyword>
<dbReference type="InterPro" id="IPR011989">
    <property type="entry name" value="ARM-like"/>
</dbReference>
<dbReference type="GO" id="GO:0048280">
    <property type="term" value="P:vesicle fusion with Golgi apparatus"/>
    <property type="evidence" value="ECO:0007669"/>
    <property type="project" value="InterPro"/>
</dbReference>
<dbReference type="InterPro" id="IPR006953">
    <property type="entry name" value="Vesicle_Uso1_P115_head"/>
</dbReference>
<organism evidence="3 4">
    <name type="scientific">Puccinia graminis f. sp. tritici</name>
    <dbReference type="NCBI Taxonomy" id="56615"/>
    <lineage>
        <taxon>Eukaryota</taxon>
        <taxon>Fungi</taxon>
        <taxon>Dikarya</taxon>
        <taxon>Basidiomycota</taxon>
        <taxon>Pucciniomycotina</taxon>
        <taxon>Pucciniomycetes</taxon>
        <taxon>Pucciniales</taxon>
        <taxon>Pucciniaceae</taxon>
        <taxon>Puccinia</taxon>
    </lineage>
</organism>
<dbReference type="Proteomes" id="UP000325313">
    <property type="component" value="Unassembled WGS sequence"/>
</dbReference>
<gene>
    <name evidence="3" type="ORF">PGTUg99_000373</name>
</gene>
<feature type="domain" description="Vesicle tethering protein Uso1/P115-like head" evidence="2">
    <location>
        <begin position="22"/>
        <end position="56"/>
    </location>
</feature>
<dbReference type="AlphaFoldDB" id="A0A5B0RPN6"/>
<evidence type="ECO:0000259" key="2">
    <source>
        <dbReference type="Pfam" id="PF04869"/>
    </source>
</evidence>
<dbReference type="Pfam" id="PF04869">
    <property type="entry name" value="Uso1_p115_head"/>
    <property type="match status" value="2"/>
</dbReference>
<sequence length="148" mass="16960">MMAQRMQSQSNNAGDGIQRSLAWARIMVGYLMVLATWFWESPATTSEFLSEGTNLQVESFTNPTMIRHRRYRGRSTLQPILHSRVGPDQFVNRILRLREDPRFKNVGPDVLELCSQGPAPSDPSNPDEEPGLWFDWPFVEFLKNNYGG</sequence>
<dbReference type="EMBL" id="VDEP01000151">
    <property type="protein sequence ID" value="KAA1127740.1"/>
    <property type="molecule type" value="Genomic_DNA"/>
</dbReference>
<evidence type="ECO:0000313" key="4">
    <source>
        <dbReference type="Proteomes" id="UP000325313"/>
    </source>
</evidence>